<reference evidence="3 4" key="1">
    <citation type="journal article" date="2016" name="Mol. Biol. Evol.">
        <title>Comparative Genomics of Early-Diverging Mushroom-Forming Fungi Provides Insights into the Origins of Lignocellulose Decay Capabilities.</title>
        <authorList>
            <person name="Nagy L.G."/>
            <person name="Riley R."/>
            <person name="Tritt A."/>
            <person name="Adam C."/>
            <person name="Daum C."/>
            <person name="Floudas D."/>
            <person name="Sun H."/>
            <person name="Yadav J.S."/>
            <person name="Pangilinan J."/>
            <person name="Larsson K.H."/>
            <person name="Matsuura K."/>
            <person name="Barry K."/>
            <person name="Labutti K."/>
            <person name="Kuo R."/>
            <person name="Ohm R.A."/>
            <person name="Bhattacharya S.S."/>
            <person name="Shirouzu T."/>
            <person name="Yoshinaga Y."/>
            <person name="Martin F.M."/>
            <person name="Grigoriev I.V."/>
            <person name="Hibbett D.S."/>
        </authorList>
    </citation>
    <scope>NUCLEOTIDE SEQUENCE [LARGE SCALE GENOMIC DNA]</scope>
    <source>
        <strain evidence="3 4">HHB12029</strain>
    </source>
</reference>
<dbReference type="EMBL" id="KV425882">
    <property type="protein sequence ID" value="KZW04206.1"/>
    <property type="molecule type" value="Genomic_DNA"/>
</dbReference>
<dbReference type="CDD" id="cd00143">
    <property type="entry name" value="PP2Cc"/>
    <property type="match status" value="1"/>
</dbReference>
<dbReference type="SMART" id="SM00332">
    <property type="entry name" value="PP2Cc"/>
    <property type="match status" value="1"/>
</dbReference>
<feature type="domain" description="PPM-type phosphatase" evidence="2">
    <location>
        <begin position="134"/>
        <end position="516"/>
    </location>
</feature>
<dbReference type="Pfam" id="PF00481">
    <property type="entry name" value="PP2C"/>
    <property type="match status" value="1"/>
</dbReference>
<dbReference type="InterPro" id="IPR015655">
    <property type="entry name" value="PP2C"/>
</dbReference>
<dbReference type="AlphaFoldDB" id="A0A165QXJ4"/>
<evidence type="ECO:0000256" key="1">
    <source>
        <dbReference type="SAM" id="MobiDB-lite"/>
    </source>
</evidence>
<dbReference type="GO" id="GO:0004741">
    <property type="term" value="F:[pyruvate dehydrogenase (acetyl-transferring)]-phosphatase activity"/>
    <property type="evidence" value="ECO:0007669"/>
    <property type="project" value="TreeGrafter"/>
</dbReference>
<evidence type="ECO:0000313" key="4">
    <source>
        <dbReference type="Proteomes" id="UP000077266"/>
    </source>
</evidence>
<dbReference type="Proteomes" id="UP000077266">
    <property type="component" value="Unassembled WGS sequence"/>
</dbReference>
<gene>
    <name evidence="3" type="ORF">EXIGLDRAFT_786017</name>
</gene>
<dbReference type="InterPro" id="IPR001932">
    <property type="entry name" value="PPM-type_phosphatase-like_dom"/>
</dbReference>
<proteinExistence type="predicted"/>
<sequence length="517" mass="57641">MLISVAVCRTSFMSLGLWLSQYMSLSSEIFADARMKLQLAKTCLEPVRMSEPAKRRDNGDQDRHEYVSEPEYPFPTRVDDSGTRFFLETQTGFNCRYEGHITVAPRWRLLPREELQDLFRSKVVAGAESVPGMEISHVSFQAYKSQNEDRMFVHTFTAGTLLGVLDGHGGIACVEATQRDLPPLLETALTSALDETRGAPFERVSSTIEAAFEWTFLEYDASLMGPVNEVISELRETWKDEDWTDDDLLDRWYWEAQGRNRGASAHVGTCALVAFIPHDMSHVWVACAGDSQALHGRYDMVSATWTPTALNDMHNGDNPREVERIVAEHPGEEGTVVNNRLLGKLHCTRAIGDHVMKVPASFAWKYMQWMRPVWIAPNSIIEEWTSTHPTGSYLTARPTVRHTALRRGDVLVLASDGLSGANQLRALSSDMKERLITSLAGIASASGDRTCDMSDFEQMIGHSLAWPSQGDLPAQSVLSNVLFGADDVKLAAEVTMEFPRGKGQWQDDISVLVAKVI</sequence>
<feature type="compositionally biased region" description="Basic and acidic residues" evidence="1">
    <location>
        <begin position="51"/>
        <end position="67"/>
    </location>
</feature>
<name>A0A165QXJ4_EXIGL</name>
<dbReference type="STRING" id="1314781.A0A165QXJ4"/>
<dbReference type="Gene3D" id="3.60.40.10">
    <property type="entry name" value="PPM-type phosphatase domain"/>
    <property type="match status" value="1"/>
</dbReference>
<evidence type="ECO:0000313" key="3">
    <source>
        <dbReference type="EMBL" id="KZW04206.1"/>
    </source>
</evidence>
<dbReference type="GO" id="GO:0005739">
    <property type="term" value="C:mitochondrion"/>
    <property type="evidence" value="ECO:0007669"/>
    <property type="project" value="TreeGrafter"/>
</dbReference>
<feature type="region of interest" description="Disordered" evidence="1">
    <location>
        <begin position="50"/>
        <end position="73"/>
    </location>
</feature>
<dbReference type="OrthoDB" id="420076at2759"/>
<dbReference type="InParanoid" id="A0A165QXJ4"/>
<accession>A0A165QXJ4</accession>
<dbReference type="PANTHER" id="PTHR13832">
    <property type="entry name" value="PROTEIN PHOSPHATASE 2C"/>
    <property type="match status" value="1"/>
</dbReference>
<evidence type="ECO:0000259" key="2">
    <source>
        <dbReference type="PROSITE" id="PS51746"/>
    </source>
</evidence>
<organism evidence="3 4">
    <name type="scientific">Exidia glandulosa HHB12029</name>
    <dbReference type="NCBI Taxonomy" id="1314781"/>
    <lineage>
        <taxon>Eukaryota</taxon>
        <taxon>Fungi</taxon>
        <taxon>Dikarya</taxon>
        <taxon>Basidiomycota</taxon>
        <taxon>Agaricomycotina</taxon>
        <taxon>Agaricomycetes</taxon>
        <taxon>Auriculariales</taxon>
        <taxon>Exidiaceae</taxon>
        <taxon>Exidia</taxon>
    </lineage>
</organism>
<keyword evidence="4" id="KW-1185">Reference proteome</keyword>
<dbReference type="InterPro" id="IPR036457">
    <property type="entry name" value="PPM-type-like_dom_sf"/>
</dbReference>
<dbReference type="PANTHER" id="PTHR13832:SF792">
    <property type="entry name" value="GM14286P"/>
    <property type="match status" value="1"/>
</dbReference>
<dbReference type="SUPFAM" id="SSF81606">
    <property type="entry name" value="PP2C-like"/>
    <property type="match status" value="1"/>
</dbReference>
<dbReference type="PROSITE" id="PS51746">
    <property type="entry name" value="PPM_2"/>
    <property type="match status" value="1"/>
</dbReference>
<protein>
    <submittedName>
        <fullName evidence="3">Protein serine/threonine phosphatase 2C</fullName>
    </submittedName>
</protein>